<accession>A0A840W3C6</accession>
<reference evidence="1 2" key="1">
    <citation type="submission" date="2020-08" db="EMBL/GenBank/DDBJ databases">
        <title>Sequencing the genomes of 1000 actinobacteria strains.</title>
        <authorList>
            <person name="Klenk H.-P."/>
        </authorList>
    </citation>
    <scope>NUCLEOTIDE SEQUENCE [LARGE SCALE GENOMIC DNA]</scope>
    <source>
        <strain evidence="1 2">DSM 44598</strain>
    </source>
</reference>
<dbReference type="EMBL" id="JACHDO010000001">
    <property type="protein sequence ID" value="MBB5491390.1"/>
    <property type="molecule type" value="Genomic_DNA"/>
</dbReference>
<gene>
    <name evidence="1" type="ORF">HNR07_002527</name>
</gene>
<name>A0A840W3C6_9ACTN</name>
<organism evidence="1 2">
    <name type="scientific">Nocardiopsis metallicus</name>
    <dbReference type="NCBI Taxonomy" id="179819"/>
    <lineage>
        <taxon>Bacteria</taxon>
        <taxon>Bacillati</taxon>
        <taxon>Actinomycetota</taxon>
        <taxon>Actinomycetes</taxon>
        <taxon>Streptosporangiales</taxon>
        <taxon>Nocardiopsidaceae</taxon>
        <taxon>Nocardiopsis</taxon>
    </lineage>
</organism>
<dbReference type="Proteomes" id="UP000579647">
    <property type="component" value="Unassembled WGS sequence"/>
</dbReference>
<proteinExistence type="predicted"/>
<protein>
    <submittedName>
        <fullName evidence="1">Uncharacterized protein</fullName>
    </submittedName>
</protein>
<keyword evidence="2" id="KW-1185">Reference proteome</keyword>
<evidence type="ECO:0000313" key="2">
    <source>
        <dbReference type="Proteomes" id="UP000579647"/>
    </source>
</evidence>
<dbReference type="RefSeq" id="WP_184365090.1">
    <property type="nucleotide sequence ID" value="NZ_BAAAKM010000133.1"/>
</dbReference>
<sequence length="98" mass="10556">MNNDDTETGTAYTHDGVAYEMDRLGITHPGQCGECGEYAVYGDGPRLARRVAANSAWPRSSRPSIPMELFPLAWVLVAVSSDAARGPAQLTKKDESCP</sequence>
<comment type="caution">
    <text evidence="1">The sequence shown here is derived from an EMBL/GenBank/DDBJ whole genome shotgun (WGS) entry which is preliminary data.</text>
</comment>
<evidence type="ECO:0000313" key="1">
    <source>
        <dbReference type="EMBL" id="MBB5491390.1"/>
    </source>
</evidence>
<dbReference type="AlphaFoldDB" id="A0A840W3C6"/>